<accession>A0A6A3M0L7</accession>
<dbReference type="Proteomes" id="UP000429523">
    <property type="component" value="Unassembled WGS sequence"/>
</dbReference>
<evidence type="ECO:0000313" key="11">
    <source>
        <dbReference type="EMBL" id="KAE9356547.1"/>
    </source>
</evidence>
<evidence type="ECO:0000313" key="20">
    <source>
        <dbReference type="Proteomes" id="UP000486351"/>
    </source>
</evidence>
<dbReference type="Proteomes" id="UP000440732">
    <property type="component" value="Unassembled WGS sequence"/>
</dbReference>
<evidence type="ECO:0000256" key="1">
    <source>
        <dbReference type="SAM" id="SignalP"/>
    </source>
</evidence>
<dbReference type="EMBL" id="QXFX01000135">
    <property type="protein sequence ID" value="KAE9129844.1"/>
    <property type="molecule type" value="Genomic_DNA"/>
</dbReference>
<dbReference type="Proteomes" id="UP000437068">
    <property type="component" value="Unassembled WGS sequence"/>
</dbReference>
<protein>
    <recommendedName>
        <fullName evidence="22">Secreted protein</fullName>
    </recommendedName>
</protein>
<dbReference type="EMBL" id="QXGF01000114">
    <property type="protein sequence ID" value="KAE8946517.1"/>
    <property type="molecule type" value="Genomic_DNA"/>
</dbReference>
<sequence length="72" mass="7874">MSVLSCWFLDFGLYVLCFGPLTGADGSRSVPSDVGWIPWVLTRTPIGGDAYGSWATRQGPFILGFANWCPRC</sequence>
<dbReference type="Proteomes" id="UP000460718">
    <property type="component" value="Unassembled WGS sequence"/>
</dbReference>
<feature type="signal peptide" evidence="1">
    <location>
        <begin position="1"/>
        <end position="24"/>
    </location>
</feature>
<dbReference type="Proteomes" id="UP000476176">
    <property type="component" value="Unassembled WGS sequence"/>
</dbReference>
<evidence type="ECO:0000313" key="5">
    <source>
        <dbReference type="EMBL" id="KAE9129928.1"/>
    </source>
</evidence>
<dbReference type="AlphaFoldDB" id="A0A6A3M0L7"/>
<dbReference type="EMBL" id="QXGD01000116">
    <property type="protein sequence ID" value="KAE9252252.1"/>
    <property type="molecule type" value="Genomic_DNA"/>
</dbReference>
<evidence type="ECO:0000313" key="9">
    <source>
        <dbReference type="EMBL" id="KAE9252252.1"/>
    </source>
</evidence>
<organism evidence="3 18">
    <name type="scientific">Phytophthora fragariae</name>
    <dbReference type="NCBI Taxonomy" id="53985"/>
    <lineage>
        <taxon>Eukaryota</taxon>
        <taxon>Sar</taxon>
        <taxon>Stramenopiles</taxon>
        <taxon>Oomycota</taxon>
        <taxon>Peronosporomycetes</taxon>
        <taxon>Peronosporales</taxon>
        <taxon>Peronosporaceae</taxon>
        <taxon>Phytophthora</taxon>
    </lineage>
</organism>
<evidence type="ECO:0000313" key="16">
    <source>
        <dbReference type="Proteomes" id="UP000440732"/>
    </source>
</evidence>
<comment type="caution">
    <text evidence="3">The sequence shown here is derived from an EMBL/GenBank/DDBJ whole genome shotgun (WGS) entry which is preliminary data.</text>
</comment>
<dbReference type="EMBL" id="QXGA01000130">
    <property type="protein sequence ID" value="KAE9151824.1"/>
    <property type="molecule type" value="Genomic_DNA"/>
</dbReference>
<evidence type="ECO:0000313" key="13">
    <source>
        <dbReference type="Proteomes" id="UP000433483"/>
    </source>
</evidence>
<name>A0A6A3M0L7_9STRA</name>
<evidence type="ECO:0000313" key="19">
    <source>
        <dbReference type="Proteomes" id="UP000476176"/>
    </source>
</evidence>
<evidence type="ECO:0000313" key="15">
    <source>
        <dbReference type="Proteomes" id="UP000440367"/>
    </source>
</evidence>
<evidence type="ECO:0000313" key="7">
    <source>
        <dbReference type="EMBL" id="KAE9228406.1"/>
    </source>
</evidence>
<dbReference type="EMBL" id="QXGE01000176">
    <property type="protein sequence ID" value="KAE9321362.1"/>
    <property type="molecule type" value="Genomic_DNA"/>
</dbReference>
<evidence type="ECO:0000313" key="17">
    <source>
        <dbReference type="Proteomes" id="UP000441208"/>
    </source>
</evidence>
<keyword evidence="13" id="KW-1185">Reference proteome</keyword>
<dbReference type="Proteomes" id="UP000441208">
    <property type="component" value="Unassembled WGS sequence"/>
</dbReference>
<evidence type="ECO:0000313" key="21">
    <source>
        <dbReference type="Proteomes" id="UP000488956"/>
    </source>
</evidence>
<evidence type="ECO:0008006" key="22">
    <source>
        <dbReference type="Google" id="ProtNLM"/>
    </source>
</evidence>
<dbReference type="Proteomes" id="UP000433483">
    <property type="component" value="Unassembled WGS sequence"/>
</dbReference>
<dbReference type="EMBL" id="QXFZ01000152">
    <property type="protein sequence ID" value="KAE9129928.1"/>
    <property type="molecule type" value="Genomic_DNA"/>
</dbReference>
<evidence type="ECO:0000313" key="3">
    <source>
        <dbReference type="EMBL" id="KAE9023918.1"/>
    </source>
</evidence>
<dbReference type="Proteomes" id="UP000486351">
    <property type="component" value="Unassembled WGS sequence"/>
</dbReference>
<feature type="chain" id="PRO_5036165041" description="Secreted protein" evidence="1">
    <location>
        <begin position="25"/>
        <end position="72"/>
    </location>
</feature>
<gene>
    <name evidence="10" type="ORF">PF001_g4948</name>
    <name evidence="9" type="ORF">PF002_g3915</name>
    <name evidence="8" type="ORF">PF004_g4004</name>
    <name evidence="7" type="ORF">PF005_g4330</name>
    <name evidence="6" type="ORF">PF006_g3907</name>
    <name evidence="5" type="ORF">PF007_g4705</name>
    <name evidence="11" type="ORF">PF008_g3567</name>
    <name evidence="2" type="ORF">PF009_g3851</name>
    <name evidence="4" type="ORF">PF010_g4054</name>
    <name evidence="3" type="ORF">PF011_g3754</name>
</gene>
<dbReference type="Proteomes" id="UP000440367">
    <property type="component" value="Unassembled WGS sequence"/>
</dbReference>
<evidence type="ECO:0000313" key="4">
    <source>
        <dbReference type="EMBL" id="KAE9129844.1"/>
    </source>
</evidence>
<dbReference type="EMBL" id="QXFW01000128">
    <property type="protein sequence ID" value="KAE9023918.1"/>
    <property type="molecule type" value="Genomic_DNA"/>
</dbReference>
<dbReference type="Proteomes" id="UP000488956">
    <property type="component" value="Unassembled WGS sequence"/>
</dbReference>
<evidence type="ECO:0000313" key="18">
    <source>
        <dbReference type="Proteomes" id="UP000460718"/>
    </source>
</evidence>
<proteinExistence type="predicted"/>
<evidence type="ECO:0000313" key="10">
    <source>
        <dbReference type="EMBL" id="KAE9321362.1"/>
    </source>
</evidence>
<evidence type="ECO:0000313" key="8">
    <source>
        <dbReference type="EMBL" id="KAE9248128.1"/>
    </source>
</evidence>
<dbReference type="EMBL" id="QXGB01000139">
    <property type="protein sequence ID" value="KAE9228406.1"/>
    <property type="molecule type" value="Genomic_DNA"/>
</dbReference>
<dbReference type="EMBL" id="QXGC01000133">
    <property type="protein sequence ID" value="KAE9248128.1"/>
    <property type="molecule type" value="Genomic_DNA"/>
</dbReference>
<evidence type="ECO:0000313" key="14">
    <source>
        <dbReference type="Proteomes" id="UP000437068"/>
    </source>
</evidence>
<evidence type="ECO:0000313" key="2">
    <source>
        <dbReference type="EMBL" id="KAE8946517.1"/>
    </source>
</evidence>
<evidence type="ECO:0000313" key="12">
    <source>
        <dbReference type="Proteomes" id="UP000429523"/>
    </source>
</evidence>
<dbReference type="EMBL" id="QXFY01000110">
    <property type="protein sequence ID" value="KAE9356547.1"/>
    <property type="molecule type" value="Genomic_DNA"/>
</dbReference>
<keyword evidence="1" id="KW-0732">Signal</keyword>
<reference evidence="18 19" key="1">
    <citation type="submission" date="2018-09" db="EMBL/GenBank/DDBJ databases">
        <title>Genomic investigation of the strawberry pathogen Phytophthora fragariae indicates pathogenicity is determined by transcriptional variation in three key races.</title>
        <authorList>
            <person name="Adams T.M."/>
            <person name="Armitage A.D."/>
            <person name="Sobczyk M.K."/>
            <person name="Bates H.J."/>
            <person name="Dunwell J.M."/>
            <person name="Nellist C.F."/>
            <person name="Harrison R.J."/>
        </authorList>
    </citation>
    <scope>NUCLEOTIDE SEQUENCE [LARGE SCALE GENOMIC DNA]</scope>
    <source>
        <strain evidence="10 14">A4</strain>
        <strain evidence="9 15">BC-1</strain>
        <strain evidence="8 19">BC-23</strain>
        <strain evidence="7 13">NOV-27</strain>
        <strain evidence="6 16">NOV-5</strain>
        <strain evidence="5 17">NOV-71</strain>
        <strain evidence="11 20">NOV-77</strain>
        <strain evidence="2 12">NOV-9</strain>
        <strain evidence="4 21">ONT-3</strain>
        <strain evidence="3 18">SCRP245</strain>
    </source>
</reference>
<dbReference type="OrthoDB" id="10268137at2759"/>
<evidence type="ECO:0000313" key="6">
    <source>
        <dbReference type="EMBL" id="KAE9151824.1"/>
    </source>
</evidence>